<dbReference type="Proteomes" id="UP000271162">
    <property type="component" value="Unassembled WGS sequence"/>
</dbReference>
<protein>
    <submittedName>
        <fullName evidence="1 3">Uncharacterized protein</fullName>
    </submittedName>
</protein>
<dbReference type="EMBL" id="UYSL01023549">
    <property type="protein sequence ID" value="VDL82324.1"/>
    <property type="molecule type" value="Genomic_DNA"/>
</dbReference>
<sequence length="148" mass="17052">MDPNATHLERLVANTSYRKALQEDLSQHRKRKILEAAQERSLKKCRRDLNDSSTPLSALKREDRTVTTSRYEMESITERFYTRGVRNFPCSEFRFPAIFGPSVPCSALFLGGTRKRKKKSKSSTVQVNKVESKIIVLTSMRSIRILVE</sequence>
<evidence type="ECO:0000313" key="1">
    <source>
        <dbReference type="EMBL" id="VDL82324.1"/>
    </source>
</evidence>
<reference evidence="1 2" key="2">
    <citation type="submission" date="2018-11" db="EMBL/GenBank/DDBJ databases">
        <authorList>
            <consortium name="Pathogen Informatics"/>
        </authorList>
    </citation>
    <scope>NUCLEOTIDE SEQUENCE [LARGE SCALE GENOMIC DNA]</scope>
</reference>
<dbReference type="AlphaFoldDB" id="A0A0N4YN05"/>
<dbReference type="WBParaSite" id="NBR_0001859801-mRNA-1">
    <property type="protein sequence ID" value="NBR_0001859801-mRNA-1"/>
    <property type="gene ID" value="NBR_0001859801"/>
</dbReference>
<proteinExistence type="predicted"/>
<organism evidence="3">
    <name type="scientific">Nippostrongylus brasiliensis</name>
    <name type="common">Rat hookworm</name>
    <dbReference type="NCBI Taxonomy" id="27835"/>
    <lineage>
        <taxon>Eukaryota</taxon>
        <taxon>Metazoa</taxon>
        <taxon>Ecdysozoa</taxon>
        <taxon>Nematoda</taxon>
        <taxon>Chromadorea</taxon>
        <taxon>Rhabditida</taxon>
        <taxon>Rhabditina</taxon>
        <taxon>Rhabditomorpha</taxon>
        <taxon>Strongyloidea</taxon>
        <taxon>Heligmosomidae</taxon>
        <taxon>Nippostrongylus</taxon>
    </lineage>
</organism>
<keyword evidence="2" id="KW-1185">Reference proteome</keyword>
<dbReference type="STRING" id="27835.A0A0N4YN05"/>
<evidence type="ECO:0000313" key="2">
    <source>
        <dbReference type="Proteomes" id="UP000271162"/>
    </source>
</evidence>
<evidence type="ECO:0000313" key="3">
    <source>
        <dbReference type="WBParaSite" id="NBR_0001859801-mRNA-1"/>
    </source>
</evidence>
<accession>A0A0N4YN05</accession>
<name>A0A0N4YN05_NIPBR</name>
<gene>
    <name evidence="1" type="ORF">NBR_LOCUS18599</name>
</gene>
<reference evidence="3" key="1">
    <citation type="submission" date="2017-02" db="UniProtKB">
        <authorList>
            <consortium name="WormBaseParasite"/>
        </authorList>
    </citation>
    <scope>IDENTIFICATION</scope>
</reference>